<dbReference type="EMBL" id="DS989844">
    <property type="protein sequence ID" value="EDX77286.1"/>
    <property type="molecule type" value="Genomic_DNA"/>
</dbReference>
<evidence type="ECO:0000313" key="1">
    <source>
        <dbReference type="EMBL" id="EDX77286.1"/>
    </source>
</evidence>
<proteinExistence type="predicted"/>
<keyword evidence="2" id="KW-1185">Reference proteome</keyword>
<dbReference type="AlphaFoldDB" id="B4VLA2"/>
<name>B4VLA2_9CYAN</name>
<accession>B4VLA2</accession>
<dbReference type="HOGENOM" id="CLU_3268505_0_0_3"/>
<gene>
    <name evidence="1" type="ORF">MC7420_423</name>
</gene>
<dbReference type="eggNOG" id="COG4636">
    <property type="taxonomic scope" value="Bacteria"/>
</dbReference>
<dbReference type="STRING" id="118168.MC7420_423"/>
<sequence>MTFPFLPVTEIPGFIEQSNLQGQRTAVRLFRQRIRELLQNQ</sequence>
<evidence type="ECO:0000313" key="2">
    <source>
        <dbReference type="Proteomes" id="UP000003835"/>
    </source>
</evidence>
<reference evidence="1 2" key="1">
    <citation type="submission" date="2008-07" db="EMBL/GenBank/DDBJ databases">
        <authorList>
            <person name="Tandeau de Marsac N."/>
            <person name="Ferriera S."/>
            <person name="Johnson J."/>
            <person name="Kravitz S."/>
            <person name="Beeson K."/>
            <person name="Sutton G."/>
            <person name="Rogers Y.-H."/>
            <person name="Friedman R."/>
            <person name="Frazier M."/>
            <person name="Venter J.C."/>
        </authorList>
    </citation>
    <scope>NUCLEOTIDE SEQUENCE [LARGE SCALE GENOMIC DNA]</scope>
    <source>
        <strain evidence="1 2">PCC 7420</strain>
    </source>
</reference>
<protein>
    <submittedName>
        <fullName evidence="1">Uncharacterized protein</fullName>
    </submittedName>
</protein>
<dbReference type="Proteomes" id="UP000003835">
    <property type="component" value="Unassembled WGS sequence"/>
</dbReference>
<organism evidence="1 2">
    <name type="scientific">Coleofasciculus chthonoplastes PCC 7420</name>
    <dbReference type="NCBI Taxonomy" id="118168"/>
    <lineage>
        <taxon>Bacteria</taxon>
        <taxon>Bacillati</taxon>
        <taxon>Cyanobacteriota</taxon>
        <taxon>Cyanophyceae</taxon>
        <taxon>Coleofasciculales</taxon>
        <taxon>Coleofasciculaceae</taxon>
        <taxon>Coleofasciculus</taxon>
    </lineage>
</organism>